<gene>
    <name evidence="1" type="ORF">CK820_G0034019</name>
</gene>
<sequence>MGDEDDDESCAVELRITEANLTGHEEKPTARCSWCGRRAGTTRGSCTP</sequence>
<reference evidence="1 2" key="1">
    <citation type="submission" date="2017-12" db="EMBL/GenBank/DDBJ databases">
        <title>High-resolution comparative analysis of great ape genomes.</title>
        <authorList>
            <person name="Pollen A."/>
            <person name="Hastie A."/>
            <person name="Hormozdiari F."/>
            <person name="Dougherty M."/>
            <person name="Liu R."/>
            <person name="Chaisson M."/>
            <person name="Hoppe E."/>
            <person name="Hill C."/>
            <person name="Pang A."/>
            <person name="Hillier L."/>
            <person name="Baker C."/>
            <person name="Armstrong J."/>
            <person name="Shendure J."/>
            <person name="Paten B."/>
            <person name="Wilson R."/>
            <person name="Chao H."/>
            <person name="Schneider V."/>
            <person name="Ventura M."/>
            <person name="Kronenberg Z."/>
            <person name="Murali S."/>
            <person name="Gordon D."/>
            <person name="Cantsilieris S."/>
            <person name="Munson K."/>
            <person name="Nelson B."/>
            <person name="Raja A."/>
            <person name="Underwood J."/>
            <person name="Diekhans M."/>
            <person name="Fiddes I."/>
            <person name="Haussler D."/>
            <person name="Eichler E."/>
        </authorList>
    </citation>
    <scope>NUCLEOTIDE SEQUENCE [LARGE SCALE GENOMIC DNA]</scope>
    <source>
        <strain evidence="1">Yerkes chimp pedigree #C0471</strain>
    </source>
</reference>
<evidence type="ECO:0000313" key="1">
    <source>
        <dbReference type="EMBL" id="PNI94058.1"/>
    </source>
</evidence>
<name>A0A2J8QCS3_PANTR</name>
<dbReference type="EMBL" id="NBAG03000050">
    <property type="protein sequence ID" value="PNI94058.1"/>
    <property type="molecule type" value="Genomic_DNA"/>
</dbReference>
<dbReference type="Proteomes" id="UP000236370">
    <property type="component" value="Unassembled WGS sequence"/>
</dbReference>
<evidence type="ECO:0000313" key="2">
    <source>
        <dbReference type="Proteomes" id="UP000236370"/>
    </source>
</evidence>
<accession>A0A2J8QCS3</accession>
<comment type="caution">
    <text evidence="1">The sequence shown here is derived from an EMBL/GenBank/DDBJ whole genome shotgun (WGS) entry which is preliminary data.</text>
</comment>
<protein>
    <submittedName>
        <fullName evidence="1">RPS6KA4 isoform 3</fullName>
    </submittedName>
</protein>
<organism evidence="1 2">
    <name type="scientific">Pan troglodytes</name>
    <name type="common">Chimpanzee</name>
    <dbReference type="NCBI Taxonomy" id="9598"/>
    <lineage>
        <taxon>Eukaryota</taxon>
        <taxon>Metazoa</taxon>
        <taxon>Chordata</taxon>
        <taxon>Craniata</taxon>
        <taxon>Vertebrata</taxon>
        <taxon>Euteleostomi</taxon>
        <taxon>Mammalia</taxon>
        <taxon>Eutheria</taxon>
        <taxon>Euarchontoglires</taxon>
        <taxon>Primates</taxon>
        <taxon>Haplorrhini</taxon>
        <taxon>Catarrhini</taxon>
        <taxon>Hominidae</taxon>
        <taxon>Pan</taxon>
    </lineage>
</organism>
<proteinExistence type="predicted"/>
<dbReference type="AlphaFoldDB" id="A0A2J8QCS3"/>